<dbReference type="AlphaFoldDB" id="A0A1E5XIC8"/>
<evidence type="ECO:0000313" key="3">
    <source>
        <dbReference type="Proteomes" id="UP000095463"/>
    </source>
</evidence>
<evidence type="ECO:0000256" key="1">
    <source>
        <dbReference type="SAM" id="Phobius"/>
    </source>
</evidence>
<keyword evidence="1" id="KW-0812">Transmembrane</keyword>
<reference evidence="2 3" key="1">
    <citation type="journal article" date="2015" name="Genome Announc.">
        <title>Genome Assemblies of Three Soil-Associated Devosia species: D. insulae, D. limi, and D. soli.</title>
        <authorList>
            <person name="Hassan Y.I."/>
            <person name="Lepp D."/>
            <person name="Zhou T."/>
        </authorList>
    </citation>
    <scope>NUCLEOTIDE SEQUENCE [LARGE SCALE GENOMIC DNA]</scope>
    <source>
        <strain evidence="2 3">DS-56</strain>
    </source>
</reference>
<feature type="transmembrane region" description="Helical" evidence="1">
    <location>
        <begin position="83"/>
        <end position="103"/>
    </location>
</feature>
<name>A0A1E5XIC8_9HYPH</name>
<protein>
    <submittedName>
        <fullName evidence="2">Uncharacterized protein</fullName>
    </submittedName>
</protein>
<comment type="caution">
    <text evidence="2">The sequence shown here is derived from an EMBL/GenBank/DDBJ whole genome shotgun (WGS) entry which is preliminary data.</text>
</comment>
<feature type="transmembrane region" description="Helical" evidence="1">
    <location>
        <begin position="57"/>
        <end position="77"/>
    </location>
</feature>
<dbReference type="RefSeq" id="WP_069912342.1">
    <property type="nucleotide sequence ID" value="NZ_LAJE02000381.1"/>
</dbReference>
<sequence length="140" mass="14769">MLDQLFGSWWPTISSYLAGPAALAAGTVTPFTVIPTVGFALLLLGIIAAIAWREKHAVWVIGPVVAAALTPVILAIGNILGGWFVVMFALVIGAVGLLLWTGIISANATRRLPVWLLGLFAVNFVVYCTARSIAIIWGLA</sequence>
<feature type="transmembrane region" description="Helical" evidence="1">
    <location>
        <begin position="115"/>
        <end position="139"/>
    </location>
</feature>
<dbReference type="Proteomes" id="UP000095463">
    <property type="component" value="Unassembled WGS sequence"/>
</dbReference>
<accession>A0A1E5XIC8</accession>
<keyword evidence="1" id="KW-1133">Transmembrane helix</keyword>
<proteinExistence type="predicted"/>
<evidence type="ECO:0000313" key="2">
    <source>
        <dbReference type="EMBL" id="OEO28349.1"/>
    </source>
</evidence>
<keyword evidence="3" id="KW-1185">Reference proteome</keyword>
<keyword evidence="1" id="KW-0472">Membrane</keyword>
<gene>
    <name evidence="2" type="ORF">VW23_005150</name>
</gene>
<dbReference type="EMBL" id="LAJE02000381">
    <property type="protein sequence ID" value="OEO28349.1"/>
    <property type="molecule type" value="Genomic_DNA"/>
</dbReference>
<feature type="transmembrane region" description="Helical" evidence="1">
    <location>
        <begin position="20"/>
        <end position="50"/>
    </location>
</feature>
<organism evidence="2 3">
    <name type="scientific">Devosia insulae DS-56</name>
    <dbReference type="NCBI Taxonomy" id="1116389"/>
    <lineage>
        <taxon>Bacteria</taxon>
        <taxon>Pseudomonadati</taxon>
        <taxon>Pseudomonadota</taxon>
        <taxon>Alphaproteobacteria</taxon>
        <taxon>Hyphomicrobiales</taxon>
        <taxon>Devosiaceae</taxon>
        <taxon>Devosia</taxon>
    </lineage>
</organism>
<dbReference type="OrthoDB" id="7949049at2"/>